<organism evidence="1 2">
    <name type="scientific">Caerostris extrusa</name>
    <name type="common">Bark spider</name>
    <name type="synonym">Caerostris bankana</name>
    <dbReference type="NCBI Taxonomy" id="172846"/>
    <lineage>
        <taxon>Eukaryota</taxon>
        <taxon>Metazoa</taxon>
        <taxon>Ecdysozoa</taxon>
        <taxon>Arthropoda</taxon>
        <taxon>Chelicerata</taxon>
        <taxon>Arachnida</taxon>
        <taxon>Araneae</taxon>
        <taxon>Araneomorphae</taxon>
        <taxon>Entelegynae</taxon>
        <taxon>Araneoidea</taxon>
        <taxon>Araneidae</taxon>
        <taxon>Caerostris</taxon>
    </lineage>
</organism>
<dbReference type="AlphaFoldDB" id="A0AAV4N423"/>
<accession>A0AAV4N423</accession>
<evidence type="ECO:0000313" key="1">
    <source>
        <dbReference type="EMBL" id="GIX79178.1"/>
    </source>
</evidence>
<name>A0AAV4N423_CAEEX</name>
<reference evidence="1 2" key="1">
    <citation type="submission" date="2021-06" db="EMBL/GenBank/DDBJ databases">
        <title>Caerostris extrusa draft genome.</title>
        <authorList>
            <person name="Kono N."/>
            <person name="Arakawa K."/>
        </authorList>
    </citation>
    <scope>NUCLEOTIDE SEQUENCE [LARGE SCALE GENOMIC DNA]</scope>
</reference>
<evidence type="ECO:0000313" key="2">
    <source>
        <dbReference type="Proteomes" id="UP001054945"/>
    </source>
</evidence>
<keyword evidence="2" id="KW-1185">Reference proteome</keyword>
<dbReference type="EMBL" id="BPLR01002905">
    <property type="protein sequence ID" value="GIX79178.1"/>
    <property type="molecule type" value="Genomic_DNA"/>
</dbReference>
<gene>
    <name evidence="1" type="ORF">CEXT_220981</name>
</gene>
<proteinExistence type="predicted"/>
<sequence length="82" mass="9527">MGLNRLSQLSRFAPTRSVFPTYEKDFSPIPFLKGCYFQREIVWLVSPVQMETFGQTEIYSNQEVSCTHFLYETEASGFTKKS</sequence>
<comment type="caution">
    <text evidence="1">The sequence shown here is derived from an EMBL/GenBank/DDBJ whole genome shotgun (WGS) entry which is preliminary data.</text>
</comment>
<dbReference type="Proteomes" id="UP001054945">
    <property type="component" value="Unassembled WGS sequence"/>
</dbReference>
<protein>
    <submittedName>
        <fullName evidence="1">Uncharacterized protein</fullName>
    </submittedName>
</protein>